<keyword evidence="3" id="KW-1185">Reference proteome</keyword>
<dbReference type="AlphaFoldDB" id="A0A4E0QUZ4"/>
<name>A0A4E0QUZ4_FASHE</name>
<protein>
    <submittedName>
        <fullName evidence="2">Uncharacterized protein</fullName>
    </submittedName>
</protein>
<accession>A0A4E0QUZ4</accession>
<sequence>MLVSEKRFRRRQSGIVPLLCFQRPIFCLLEMQWCTNKLSSNNARIEHGIMSYYSSVLVYLIQNRVMDAMKRCRALTEKATTAQLRPDKEAASRFIKHALWQSAHSKAKKRRTETEEGSSR</sequence>
<comment type="caution">
    <text evidence="2">The sequence shown here is derived from an EMBL/GenBank/DDBJ whole genome shotgun (WGS) entry which is preliminary data.</text>
</comment>
<reference evidence="2" key="1">
    <citation type="submission" date="2019-03" db="EMBL/GenBank/DDBJ databases">
        <title>Improved annotation for the trematode Fasciola hepatica.</title>
        <authorList>
            <person name="Choi Y.-J."/>
            <person name="Martin J."/>
            <person name="Mitreva M."/>
        </authorList>
    </citation>
    <scope>NUCLEOTIDE SEQUENCE [LARGE SCALE GENOMIC DNA]</scope>
</reference>
<evidence type="ECO:0000313" key="3">
    <source>
        <dbReference type="Proteomes" id="UP000230066"/>
    </source>
</evidence>
<evidence type="ECO:0000313" key="2">
    <source>
        <dbReference type="EMBL" id="THD19145.1"/>
    </source>
</evidence>
<dbReference type="Proteomes" id="UP000230066">
    <property type="component" value="Unassembled WGS sequence"/>
</dbReference>
<proteinExistence type="predicted"/>
<organism evidence="2 3">
    <name type="scientific">Fasciola hepatica</name>
    <name type="common">Liver fluke</name>
    <dbReference type="NCBI Taxonomy" id="6192"/>
    <lineage>
        <taxon>Eukaryota</taxon>
        <taxon>Metazoa</taxon>
        <taxon>Spiralia</taxon>
        <taxon>Lophotrochozoa</taxon>
        <taxon>Platyhelminthes</taxon>
        <taxon>Trematoda</taxon>
        <taxon>Digenea</taxon>
        <taxon>Plagiorchiida</taxon>
        <taxon>Echinostomata</taxon>
        <taxon>Echinostomatoidea</taxon>
        <taxon>Fasciolidae</taxon>
        <taxon>Fasciola</taxon>
    </lineage>
</organism>
<gene>
    <name evidence="2" type="ORF">D915_010176</name>
</gene>
<feature type="region of interest" description="Disordered" evidence="1">
    <location>
        <begin position="100"/>
        <end position="120"/>
    </location>
</feature>
<dbReference type="EMBL" id="JXXN02007211">
    <property type="protein sequence ID" value="THD19145.1"/>
    <property type="molecule type" value="Genomic_DNA"/>
</dbReference>
<evidence type="ECO:0000256" key="1">
    <source>
        <dbReference type="SAM" id="MobiDB-lite"/>
    </source>
</evidence>